<evidence type="ECO:0000256" key="4">
    <source>
        <dbReference type="SAM" id="MobiDB-lite"/>
    </source>
</evidence>
<dbReference type="InterPro" id="IPR013105">
    <property type="entry name" value="TPR_2"/>
</dbReference>
<protein>
    <submittedName>
        <fullName evidence="6">Uncharacterized protein</fullName>
    </submittedName>
</protein>
<evidence type="ECO:0000256" key="3">
    <source>
        <dbReference type="PROSITE-ProRule" id="PRU00339"/>
    </source>
</evidence>
<dbReference type="SMART" id="SM00028">
    <property type="entry name" value="TPR"/>
    <property type="match status" value="1"/>
</dbReference>
<evidence type="ECO:0000256" key="5">
    <source>
        <dbReference type="SAM" id="SignalP"/>
    </source>
</evidence>
<dbReference type="RefSeq" id="WP_111195702.1">
    <property type="nucleotide sequence ID" value="NZ_QKVK01000001.1"/>
</dbReference>
<dbReference type="AlphaFoldDB" id="A0A2W2ASS2"/>
<keyword evidence="1" id="KW-0677">Repeat</keyword>
<evidence type="ECO:0000313" key="7">
    <source>
        <dbReference type="Proteomes" id="UP000248795"/>
    </source>
</evidence>
<organism evidence="6 7">
    <name type="scientific">Aestuariivirga litoralis</name>
    <dbReference type="NCBI Taxonomy" id="2650924"/>
    <lineage>
        <taxon>Bacteria</taxon>
        <taxon>Pseudomonadati</taxon>
        <taxon>Pseudomonadota</taxon>
        <taxon>Alphaproteobacteria</taxon>
        <taxon>Hyphomicrobiales</taxon>
        <taxon>Aestuariivirgaceae</taxon>
        <taxon>Aestuariivirga</taxon>
    </lineage>
</organism>
<name>A0A2W2ASS2_9HYPH</name>
<accession>A0A2W2ASS2</accession>
<evidence type="ECO:0000313" key="6">
    <source>
        <dbReference type="EMBL" id="PZF78375.1"/>
    </source>
</evidence>
<sequence length="204" mass="20911">MSRLVPLALTVLLAIAAPAYAAGGGDGGGGGSGGSSSGGSSSGGKSSGSSNGASGSGANASPAAKNCKTGQVWNKKSKKCVKAQSGVLPDEELYQQGRALAKEARYDWAIAVLSTIQDQQDPRVLNYLGYSNRKAGRLDIGITYYQKALAIDPNFNLAREYLGEGYLAAGRVDLAMAQLEAIAKSCGTTCEEYQELNAAINAGH</sequence>
<feature type="compositionally biased region" description="Gly residues" evidence="4">
    <location>
        <begin position="25"/>
        <end position="46"/>
    </location>
</feature>
<comment type="caution">
    <text evidence="6">The sequence shown here is derived from an EMBL/GenBank/DDBJ whole genome shotgun (WGS) entry which is preliminary data.</text>
</comment>
<gene>
    <name evidence="6" type="ORF">DK847_00700</name>
</gene>
<keyword evidence="2 3" id="KW-0802">TPR repeat</keyword>
<dbReference type="PROSITE" id="PS50005">
    <property type="entry name" value="TPR"/>
    <property type="match status" value="1"/>
</dbReference>
<feature type="repeat" description="TPR" evidence="3">
    <location>
        <begin position="122"/>
        <end position="155"/>
    </location>
</feature>
<dbReference type="EMBL" id="QKVK01000001">
    <property type="protein sequence ID" value="PZF78375.1"/>
    <property type="molecule type" value="Genomic_DNA"/>
</dbReference>
<evidence type="ECO:0000256" key="1">
    <source>
        <dbReference type="ARBA" id="ARBA00022737"/>
    </source>
</evidence>
<reference evidence="7" key="1">
    <citation type="submission" date="2018-06" db="EMBL/GenBank/DDBJ databases">
        <title>Aestuariibacter litoralis strain KCTC 52945T.</title>
        <authorList>
            <person name="Li X."/>
            <person name="Salam N."/>
            <person name="Li J.-L."/>
            <person name="Chen Y.-M."/>
            <person name="Yang Z.-W."/>
            <person name="Zhang L.-Y."/>
            <person name="Han M.-X."/>
            <person name="Xiao M."/>
            <person name="Li W.-J."/>
        </authorList>
    </citation>
    <scope>NUCLEOTIDE SEQUENCE [LARGE SCALE GENOMIC DNA]</scope>
    <source>
        <strain evidence="7">KCTC 52945</strain>
    </source>
</reference>
<dbReference type="InterPro" id="IPR011990">
    <property type="entry name" value="TPR-like_helical_dom_sf"/>
</dbReference>
<evidence type="ECO:0000256" key="2">
    <source>
        <dbReference type="ARBA" id="ARBA00022803"/>
    </source>
</evidence>
<proteinExistence type="predicted"/>
<keyword evidence="5" id="KW-0732">Signal</keyword>
<dbReference type="Proteomes" id="UP000248795">
    <property type="component" value="Unassembled WGS sequence"/>
</dbReference>
<dbReference type="Gene3D" id="1.25.40.10">
    <property type="entry name" value="Tetratricopeptide repeat domain"/>
    <property type="match status" value="1"/>
</dbReference>
<feature type="signal peptide" evidence="5">
    <location>
        <begin position="1"/>
        <end position="21"/>
    </location>
</feature>
<feature type="chain" id="PRO_5015942560" evidence="5">
    <location>
        <begin position="22"/>
        <end position="204"/>
    </location>
</feature>
<dbReference type="Pfam" id="PF07719">
    <property type="entry name" value="TPR_2"/>
    <property type="match status" value="1"/>
</dbReference>
<dbReference type="InterPro" id="IPR019734">
    <property type="entry name" value="TPR_rpt"/>
</dbReference>
<dbReference type="SUPFAM" id="SSF48452">
    <property type="entry name" value="TPR-like"/>
    <property type="match status" value="1"/>
</dbReference>
<keyword evidence="7" id="KW-1185">Reference proteome</keyword>
<feature type="region of interest" description="Disordered" evidence="4">
    <location>
        <begin position="25"/>
        <end position="65"/>
    </location>
</feature>
<feature type="compositionally biased region" description="Low complexity" evidence="4">
    <location>
        <begin position="47"/>
        <end position="64"/>
    </location>
</feature>